<proteinExistence type="predicted"/>
<protein>
    <recommendedName>
        <fullName evidence="2">Aftiphilin clathrin-binding box domain-containing protein</fullName>
    </recommendedName>
</protein>
<dbReference type="Proteomes" id="UP001066276">
    <property type="component" value="Chromosome 9"/>
</dbReference>
<dbReference type="AlphaFoldDB" id="A0AAV7MXD1"/>
<evidence type="ECO:0000313" key="4">
    <source>
        <dbReference type="Proteomes" id="UP001066276"/>
    </source>
</evidence>
<dbReference type="GO" id="GO:0030121">
    <property type="term" value="C:AP-1 adaptor complex"/>
    <property type="evidence" value="ECO:0007669"/>
    <property type="project" value="TreeGrafter"/>
</dbReference>
<name>A0AAV7MXD1_PLEWA</name>
<dbReference type="PANTHER" id="PTHR16156">
    <property type="entry name" value="AFTIPHILIN A-RELATED"/>
    <property type="match status" value="1"/>
</dbReference>
<dbReference type="InterPro" id="IPR029205">
    <property type="entry name" value="Clathrin-bd"/>
</dbReference>
<evidence type="ECO:0000313" key="3">
    <source>
        <dbReference type="EMBL" id="KAJ1108267.1"/>
    </source>
</evidence>
<dbReference type="GO" id="GO:0030276">
    <property type="term" value="F:clathrin binding"/>
    <property type="evidence" value="ECO:0007669"/>
    <property type="project" value="InterPro"/>
</dbReference>
<dbReference type="InterPro" id="IPR046359">
    <property type="entry name" value="Aftin-like"/>
</dbReference>
<keyword evidence="4" id="KW-1185">Reference proteome</keyword>
<dbReference type="PANTHER" id="PTHR16156:SF10">
    <property type="entry name" value="AFTIPHILIN-RELATED"/>
    <property type="match status" value="1"/>
</dbReference>
<dbReference type="Pfam" id="PF15045">
    <property type="entry name" value="Clathrin_bdg"/>
    <property type="match status" value="1"/>
</dbReference>
<reference evidence="3" key="1">
    <citation type="journal article" date="2022" name="bioRxiv">
        <title>Sequencing and chromosome-scale assembly of the giantPleurodeles waltlgenome.</title>
        <authorList>
            <person name="Brown T."/>
            <person name="Elewa A."/>
            <person name="Iarovenko S."/>
            <person name="Subramanian E."/>
            <person name="Araus A.J."/>
            <person name="Petzold A."/>
            <person name="Susuki M."/>
            <person name="Suzuki K.-i.T."/>
            <person name="Hayashi T."/>
            <person name="Toyoda A."/>
            <person name="Oliveira C."/>
            <person name="Osipova E."/>
            <person name="Leigh N.D."/>
            <person name="Simon A."/>
            <person name="Yun M.H."/>
        </authorList>
    </citation>
    <scope>NUCLEOTIDE SEQUENCE</scope>
    <source>
        <strain evidence="3">20211129_DDA</strain>
        <tissue evidence="3">Liver</tissue>
    </source>
</reference>
<evidence type="ECO:0000259" key="2">
    <source>
        <dbReference type="Pfam" id="PF15045"/>
    </source>
</evidence>
<evidence type="ECO:0000256" key="1">
    <source>
        <dbReference type="SAM" id="MobiDB-lite"/>
    </source>
</evidence>
<feature type="domain" description="Aftiphilin clathrin-binding box" evidence="2">
    <location>
        <begin position="178"/>
        <end position="225"/>
    </location>
</feature>
<feature type="region of interest" description="Disordered" evidence="1">
    <location>
        <begin position="82"/>
        <end position="103"/>
    </location>
</feature>
<feature type="region of interest" description="Disordered" evidence="1">
    <location>
        <begin position="36"/>
        <end position="59"/>
    </location>
</feature>
<sequence>MKSEAGGCGGEDDDEFGTFVAAGDRVEWEEFGVCQRREQAGETGSLRPEKGPFNSIPAPGAVWRAFTNEDQDTLRCHSLRNRDSEAHSHNPGPAASPDKGQWWFGDGAEQQLKASCTVQRSSSQHKDSQSSLRNIFESCFPTEPLPVLQEEIQPLDVILSSQANTCGSDPHLRQATFLFKSLMDRKHTFNLRTKWSESYSQKAFMEVLHIDQTSKIHPAKPKPFVDSPNNAKKIEGRKLLVASTGYDKELKLTKVTDTSIPVNGFSPSHHLQTFFQQWMQSSGKKKLKMAYDFNRSLLV</sequence>
<organism evidence="3 4">
    <name type="scientific">Pleurodeles waltl</name>
    <name type="common">Iberian ribbed newt</name>
    <dbReference type="NCBI Taxonomy" id="8319"/>
    <lineage>
        <taxon>Eukaryota</taxon>
        <taxon>Metazoa</taxon>
        <taxon>Chordata</taxon>
        <taxon>Craniata</taxon>
        <taxon>Vertebrata</taxon>
        <taxon>Euteleostomi</taxon>
        <taxon>Amphibia</taxon>
        <taxon>Batrachia</taxon>
        <taxon>Caudata</taxon>
        <taxon>Salamandroidea</taxon>
        <taxon>Salamandridae</taxon>
        <taxon>Pleurodelinae</taxon>
        <taxon>Pleurodeles</taxon>
    </lineage>
</organism>
<comment type="caution">
    <text evidence="3">The sequence shown here is derived from an EMBL/GenBank/DDBJ whole genome shotgun (WGS) entry which is preliminary data.</text>
</comment>
<dbReference type="GO" id="GO:0032588">
    <property type="term" value="C:trans-Golgi network membrane"/>
    <property type="evidence" value="ECO:0007669"/>
    <property type="project" value="InterPro"/>
</dbReference>
<gene>
    <name evidence="3" type="ORF">NDU88_005647</name>
</gene>
<accession>A0AAV7MXD1</accession>
<dbReference type="EMBL" id="JANPWB010000013">
    <property type="protein sequence ID" value="KAJ1108267.1"/>
    <property type="molecule type" value="Genomic_DNA"/>
</dbReference>